<feature type="transmembrane region" description="Helical" evidence="2">
    <location>
        <begin position="20"/>
        <end position="42"/>
    </location>
</feature>
<proteinExistence type="predicted"/>
<reference evidence="3" key="1">
    <citation type="submission" date="2022-10" db="EMBL/GenBank/DDBJ databases">
        <title>The complete genomes of actinobacterial strains from the NBC collection.</title>
        <authorList>
            <person name="Joergensen T.S."/>
            <person name="Alvarez Arevalo M."/>
            <person name="Sterndorff E.B."/>
            <person name="Faurdal D."/>
            <person name="Vuksanovic O."/>
            <person name="Mourched A.-S."/>
            <person name="Charusanti P."/>
            <person name="Shaw S."/>
            <person name="Blin K."/>
            <person name="Weber T."/>
        </authorList>
    </citation>
    <scope>NUCLEOTIDE SEQUENCE</scope>
    <source>
        <strain evidence="3">NBC_01401</strain>
    </source>
</reference>
<accession>A0AAU3H7N3</accession>
<organism evidence="3">
    <name type="scientific">Streptomyces sp. NBC_01401</name>
    <dbReference type="NCBI Taxonomy" id="2903854"/>
    <lineage>
        <taxon>Bacteria</taxon>
        <taxon>Bacillati</taxon>
        <taxon>Actinomycetota</taxon>
        <taxon>Actinomycetes</taxon>
        <taxon>Kitasatosporales</taxon>
        <taxon>Streptomycetaceae</taxon>
        <taxon>Streptomyces</taxon>
    </lineage>
</organism>
<evidence type="ECO:0000313" key="3">
    <source>
        <dbReference type="EMBL" id="WTZ00395.1"/>
    </source>
</evidence>
<dbReference type="EMBL" id="CP109535">
    <property type="protein sequence ID" value="WTZ00395.1"/>
    <property type="molecule type" value="Genomic_DNA"/>
</dbReference>
<evidence type="ECO:0000256" key="1">
    <source>
        <dbReference type="SAM" id="MobiDB-lite"/>
    </source>
</evidence>
<feature type="compositionally biased region" description="Acidic residues" evidence="1">
    <location>
        <begin position="67"/>
        <end position="119"/>
    </location>
</feature>
<feature type="region of interest" description="Disordered" evidence="1">
    <location>
        <begin position="62"/>
        <end position="132"/>
    </location>
</feature>
<keyword evidence="2" id="KW-1133">Transmembrane helix</keyword>
<dbReference type="AlphaFoldDB" id="A0AAU3H7N3"/>
<gene>
    <name evidence="3" type="ORF">OG626_23545</name>
</gene>
<protein>
    <submittedName>
        <fullName evidence="3">Uncharacterized protein</fullName>
    </submittedName>
</protein>
<name>A0AAU3H7N3_9ACTN</name>
<sequence length="562" mass="61279">MKHSDRILRGLRTGTGLASAEYLGVLGVVGLVVTALLATGIGGDIATSTSQQICRVVKMGEGTDGSECVDDKDDNDADSDSSDPDGSDPSGDDDTETTSGSDEDSGDDSDDGSDDSEDTSDTHDGNALPSLCFEPRERVSSVDGQSQLLTNDGLDQLGRGEAAGIGAVAAINWGFDYLVDFIATKISNEKNKEKRVKAALDDLAYCLPDYNIVIAQPHEGNLQQMDGAAMIETIEISGTTYRVYAFKSGKFTWADDADLGWKNRAFHGYYDISDDKRTVTFDEPPRPKRKKDWKPGDEGCQIEGAELPDRDRYYNTYSPLDSDGSTTAVRMLVNDLRRCYPDYNVVAMHSEQKSHWVDKPDTMVHEGRYRLNSNEYYEDEEGDDIASGRAVFDVYVFDKGTFKNDGDGGFTNWALYGDLTRDGMEASFDKPKPADLDADSIFNGTESVDFNDGAPKYTDGTYPGTDFSGKKPKDKAELTHSLLDEYGKAFPGKNIITAKSFNELSFAGVSGLEHLAEVDGVDVFSIEDGTIANNGDGGWKNWGFTGNFNYDEDGKKVTFSSK</sequence>
<keyword evidence="2" id="KW-0472">Membrane</keyword>
<evidence type="ECO:0000256" key="2">
    <source>
        <dbReference type="SAM" id="Phobius"/>
    </source>
</evidence>
<keyword evidence="2" id="KW-0812">Transmembrane</keyword>